<keyword evidence="2" id="KW-1185">Reference proteome</keyword>
<dbReference type="SUPFAM" id="SSF52047">
    <property type="entry name" value="RNI-like"/>
    <property type="match status" value="1"/>
</dbReference>
<evidence type="ECO:0000313" key="2">
    <source>
        <dbReference type="Proteomes" id="UP000008631"/>
    </source>
</evidence>
<dbReference type="InterPro" id="IPR001611">
    <property type="entry name" value="Leu-rich_rpt"/>
</dbReference>
<dbReference type="GO" id="GO:0005096">
    <property type="term" value="F:GTPase activator activity"/>
    <property type="evidence" value="ECO:0007669"/>
    <property type="project" value="InterPro"/>
</dbReference>
<dbReference type="PANTHER" id="PTHR24113:SF15">
    <property type="entry name" value="NACHT DOMAIN-CONTAINING PROTEIN"/>
    <property type="match status" value="1"/>
</dbReference>
<organism evidence="1 2">
    <name type="scientific">Isosphaera pallida (strain ATCC 43644 / DSM 9630 / IS1B)</name>
    <dbReference type="NCBI Taxonomy" id="575540"/>
    <lineage>
        <taxon>Bacteria</taxon>
        <taxon>Pseudomonadati</taxon>
        <taxon>Planctomycetota</taxon>
        <taxon>Planctomycetia</taxon>
        <taxon>Isosphaerales</taxon>
        <taxon>Isosphaeraceae</taxon>
        <taxon>Isosphaera</taxon>
    </lineage>
</organism>
<accession>E8QY05</accession>
<dbReference type="PANTHER" id="PTHR24113">
    <property type="entry name" value="RAN GTPASE-ACTIVATING PROTEIN 1"/>
    <property type="match status" value="1"/>
</dbReference>
<dbReference type="GO" id="GO:0048471">
    <property type="term" value="C:perinuclear region of cytoplasm"/>
    <property type="evidence" value="ECO:0007669"/>
    <property type="project" value="TreeGrafter"/>
</dbReference>
<dbReference type="EMBL" id="CP002353">
    <property type="protein sequence ID" value="ADV60984.1"/>
    <property type="molecule type" value="Genomic_DNA"/>
</dbReference>
<dbReference type="HOGENOM" id="CLU_622241_0_0_0"/>
<dbReference type="AlphaFoldDB" id="E8QY05"/>
<dbReference type="KEGG" id="ipa:Isop_0389"/>
<dbReference type="Gene3D" id="3.80.10.10">
    <property type="entry name" value="Ribonuclease Inhibitor"/>
    <property type="match status" value="2"/>
</dbReference>
<dbReference type="Proteomes" id="UP000008631">
    <property type="component" value="Chromosome"/>
</dbReference>
<dbReference type="GO" id="GO:0031267">
    <property type="term" value="F:small GTPase binding"/>
    <property type="evidence" value="ECO:0007669"/>
    <property type="project" value="TreeGrafter"/>
</dbReference>
<dbReference type="eggNOG" id="COG4886">
    <property type="taxonomic scope" value="Bacteria"/>
</dbReference>
<dbReference type="GO" id="GO:0006913">
    <property type="term" value="P:nucleocytoplasmic transport"/>
    <property type="evidence" value="ECO:0007669"/>
    <property type="project" value="TreeGrafter"/>
</dbReference>
<reference evidence="1 2" key="2">
    <citation type="journal article" date="2011" name="Stand. Genomic Sci.">
        <title>Complete genome sequence of Isosphaera pallida type strain (IS1B).</title>
        <authorList>
            <consortium name="US DOE Joint Genome Institute (JGI-PGF)"/>
            <person name="Goker M."/>
            <person name="Cleland D."/>
            <person name="Saunders E."/>
            <person name="Lapidus A."/>
            <person name="Nolan M."/>
            <person name="Lucas S."/>
            <person name="Hammon N."/>
            <person name="Deshpande S."/>
            <person name="Cheng J.F."/>
            <person name="Tapia R."/>
            <person name="Han C."/>
            <person name="Goodwin L."/>
            <person name="Pitluck S."/>
            <person name="Liolios K."/>
            <person name="Pagani I."/>
            <person name="Ivanova N."/>
            <person name="Mavromatis K."/>
            <person name="Pati A."/>
            <person name="Chen A."/>
            <person name="Palaniappan K."/>
            <person name="Land M."/>
            <person name="Hauser L."/>
            <person name="Chang Y.J."/>
            <person name="Jeffries C.D."/>
            <person name="Detter J.C."/>
            <person name="Beck B."/>
            <person name="Woyke T."/>
            <person name="Bristow J."/>
            <person name="Eisen J.A."/>
            <person name="Markowitz V."/>
            <person name="Hugenholtz P."/>
            <person name="Kyrpides N.C."/>
            <person name="Klenk H.P."/>
        </authorList>
    </citation>
    <scope>NUCLEOTIDE SEQUENCE [LARGE SCALE GENOMIC DNA]</scope>
    <source>
        <strain evidence="2">ATCC 43644 / DSM 9630 / IS1B</strain>
    </source>
</reference>
<dbReference type="RefSeq" id="WP_013563273.1">
    <property type="nucleotide sequence ID" value="NC_014962.1"/>
</dbReference>
<evidence type="ECO:0000313" key="1">
    <source>
        <dbReference type="EMBL" id="ADV60984.1"/>
    </source>
</evidence>
<proteinExistence type="predicted"/>
<reference key="1">
    <citation type="submission" date="2010-11" db="EMBL/GenBank/DDBJ databases">
        <title>The complete sequence of chromosome of Isophaera pallida ATCC 43644.</title>
        <authorList>
            <consortium name="US DOE Joint Genome Institute (JGI-PGF)"/>
            <person name="Lucas S."/>
            <person name="Copeland A."/>
            <person name="Lapidus A."/>
            <person name="Bruce D."/>
            <person name="Goodwin L."/>
            <person name="Pitluck S."/>
            <person name="Kyrpides N."/>
            <person name="Mavromatis K."/>
            <person name="Pagani I."/>
            <person name="Ivanova N."/>
            <person name="Saunders E."/>
            <person name="Brettin T."/>
            <person name="Detter J.C."/>
            <person name="Han C."/>
            <person name="Tapia R."/>
            <person name="Land M."/>
            <person name="Hauser L."/>
            <person name="Markowitz V."/>
            <person name="Cheng J.-F."/>
            <person name="Hugenholtz P."/>
            <person name="Woyke T."/>
            <person name="Wu D."/>
            <person name="Eisen J.A."/>
        </authorList>
    </citation>
    <scope>NUCLEOTIDE SEQUENCE</scope>
    <source>
        <strain>ATCC 43644</strain>
    </source>
</reference>
<dbReference type="NCBIfam" id="TIGR02996">
    <property type="entry name" value="rpt_mate_G_obs"/>
    <property type="match status" value="1"/>
</dbReference>
<sequence>MMDQDNPDHADVSQGDPRDWAFEAHWPFWEAIRQAEPEDHGPLLIYADWLEEQGDPARAEWIRVEVERVAVGPGTWRGRLLADRSRRLAKRLEPVGGVEEEGGEEPPGRGCEWNSSLAVGHILGLPRLVRTTAEVFRRRGSWFLRRLPIDHLELHPSITRRPEVALSGCESLRAIRWLRLRSRSSLEAALDSPHWSGLRTLDLRELGLTTGDLQLVLETILPRTVIRPRTLNLQGNRLGVGGIKALLACPNLQGLKRLNLRYARIRVGGLAQLAQSAGLSDLEELNLRHETIGDEGMDHLLSWGRLAGLRVLDLGYTRVGEVALANLLNALDRRLTRGEPVALEDLGLAGNPIGSDGLEALAFSQVGARLKRLNLKGVPLTTNDARLLAESPLVQGLERLVVGESLADSFTAVPLAEALGDRLELESEYEYSIGFRDDPW</sequence>
<name>E8QY05_ISOPI</name>
<dbReference type="InterPro" id="IPR014338">
    <property type="entry name" value="CHP02996_rpt-companion-dom"/>
</dbReference>
<dbReference type="InterPro" id="IPR027038">
    <property type="entry name" value="RanGap"/>
</dbReference>
<gene>
    <name evidence="1" type="ordered locus">Isop_0389</name>
</gene>
<dbReference type="GO" id="GO:0005829">
    <property type="term" value="C:cytosol"/>
    <property type="evidence" value="ECO:0007669"/>
    <property type="project" value="TreeGrafter"/>
</dbReference>
<dbReference type="STRING" id="575540.Isop_0389"/>
<dbReference type="Pfam" id="PF13516">
    <property type="entry name" value="LRR_6"/>
    <property type="match status" value="2"/>
</dbReference>
<dbReference type="InParanoid" id="E8QY05"/>
<protein>
    <submittedName>
        <fullName evidence="1">Repeat-companion domain protein</fullName>
    </submittedName>
</protein>
<dbReference type="InterPro" id="IPR032675">
    <property type="entry name" value="LRR_dom_sf"/>
</dbReference>